<dbReference type="Gene3D" id="2.10.70.40">
    <property type="entry name" value="peptidoglycan hydrolase"/>
    <property type="match status" value="1"/>
</dbReference>
<protein>
    <recommendedName>
        <fullName evidence="5">Peptidoglycan hydrolase FlgJ</fullName>
    </recommendedName>
    <alternativeName>
        <fullName evidence="11">Muramidase FlgJ</fullName>
    </alternativeName>
</protein>
<keyword evidence="6" id="KW-0574">Periplasm</keyword>
<comment type="similarity">
    <text evidence="3">In the N-terminal section; belongs to the FlgJ family.</text>
</comment>
<evidence type="ECO:0000313" key="13">
    <source>
        <dbReference type="EMBL" id="KGT93318.1"/>
    </source>
</evidence>
<dbReference type="SMART" id="SM00047">
    <property type="entry name" value="LYZ2"/>
    <property type="match status" value="1"/>
</dbReference>
<evidence type="ECO:0000256" key="11">
    <source>
        <dbReference type="ARBA" id="ARBA00030835"/>
    </source>
</evidence>
<comment type="similarity">
    <text evidence="4">In the C-terminal section; belongs to the glycosyl hydrolase 73 family.</text>
</comment>
<dbReference type="AlphaFoldDB" id="A0A0A4A613"/>
<keyword evidence="7" id="KW-1005">Bacterial flagellum biogenesis</keyword>
<keyword evidence="13" id="KW-0966">Cell projection</keyword>
<evidence type="ECO:0000256" key="8">
    <source>
        <dbReference type="ARBA" id="ARBA00022801"/>
    </source>
</evidence>
<keyword evidence="14" id="KW-1185">Reference proteome</keyword>
<dbReference type="GO" id="GO:0071973">
    <property type="term" value="P:bacterial-type flagellum-dependent cell motility"/>
    <property type="evidence" value="ECO:0007669"/>
    <property type="project" value="TreeGrafter"/>
</dbReference>
<keyword evidence="13" id="KW-0282">Flagellum</keyword>
<evidence type="ECO:0000256" key="3">
    <source>
        <dbReference type="ARBA" id="ARBA00006880"/>
    </source>
</evidence>
<dbReference type="GO" id="GO:0042597">
    <property type="term" value="C:periplasmic space"/>
    <property type="evidence" value="ECO:0007669"/>
    <property type="project" value="UniProtKB-SubCell"/>
</dbReference>
<organism evidence="13 14">
    <name type="scientific">Erwinia typographi</name>
    <dbReference type="NCBI Taxonomy" id="371042"/>
    <lineage>
        <taxon>Bacteria</taxon>
        <taxon>Pseudomonadati</taxon>
        <taxon>Pseudomonadota</taxon>
        <taxon>Gammaproteobacteria</taxon>
        <taxon>Enterobacterales</taxon>
        <taxon>Erwiniaceae</taxon>
        <taxon>Erwinia</taxon>
    </lineage>
</organism>
<dbReference type="GO" id="GO:0004040">
    <property type="term" value="F:amidase activity"/>
    <property type="evidence" value="ECO:0007669"/>
    <property type="project" value="InterPro"/>
</dbReference>
<keyword evidence="9" id="KW-0326">Glycosidase</keyword>
<dbReference type="eggNOG" id="COG1705">
    <property type="taxonomic scope" value="Bacteria"/>
</dbReference>
<dbReference type="InterPro" id="IPR002901">
    <property type="entry name" value="MGlyc_endo_b_GlcNAc-like_dom"/>
</dbReference>
<dbReference type="GO" id="GO:0044780">
    <property type="term" value="P:bacterial-type flagellum assembly"/>
    <property type="evidence" value="ECO:0007669"/>
    <property type="project" value="InterPro"/>
</dbReference>
<dbReference type="PANTHER" id="PTHR33308">
    <property type="entry name" value="PEPTIDOGLYCAN HYDROLASE FLGJ"/>
    <property type="match status" value="1"/>
</dbReference>
<dbReference type="Pfam" id="PF10135">
    <property type="entry name" value="Rod-binding"/>
    <property type="match status" value="1"/>
</dbReference>
<dbReference type="GO" id="GO:0016798">
    <property type="term" value="F:hydrolase activity, acting on glycosyl bonds"/>
    <property type="evidence" value="ECO:0007669"/>
    <property type="project" value="UniProtKB-KW"/>
</dbReference>
<dbReference type="FunFam" id="2.10.70.40:FF:000001">
    <property type="entry name" value="Flagellar assembly peptidoglycan hydrolase FlgJ"/>
    <property type="match status" value="1"/>
</dbReference>
<feature type="domain" description="Mannosyl-glycoprotein endo-beta-N-acetylglucosamidase-like" evidence="12">
    <location>
        <begin position="151"/>
        <end position="315"/>
    </location>
</feature>
<dbReference type="Pfam" id="PF01832">
    <property type="entry name" value="Glucosaminidase"/>
    <property type="match status" value="1"/>
</dbReference>
<dbReference type="Proteomes" id="UP000030351">
    <property type="component" value="Unassembled WGS sequence"/>
</dbReference>
<evidence type="ECO:0000256" key="10">
    <source>
        <dbReference type="ARBA" id="ARBA00023316"/>
    </source>
</evidence>
<evidence type="ECO:0000256" key="9">
    <source>
        <dbReference type="ARBA" id="ARBA00023295"/>
    </source>
</evidence>
<dbReference type="NCBIfam" id="TIGR02541">
    <property type="entry name" value="flagell_FlgJ"/>
    <property type="match status" value="1"/>
</dbReference>
<sequence>MSDNLSSVGAAFDARSLEAIKRVAREDPQSGLKAAAKQMEGLFVQMMLKSMRQAMPKGGLFDSQQSEMFTSMLDQQVAQAVASQGKMGFAGSMLKSLGGDSQNVEQARTGAPLLNDLQRQMFARFSDSPLDALNRAIPDEGAQENSAAERPTGPVRNNASFIAKMSAPAREVAQKSGIPHQLIIAQAALESGWGHREIPTSTGAPSHNLFGIKATPDWKGATTEIMTTEYINGVRTKIKAAFRVYSSYSEGLADYTALLMRNPRYEKVLQSTSAEMGAQALQAGGYATDPQYANKLISIISNVRNELNRTAKSYSSDLYSLF</sequence>
<dbReference type="InterPro" id="IPR051056">
    <property type="entry name" value="Glycosyl_Hydrolase_73"/>
</dbReference>
<accession>A0A0A4A613</accession>
<dbReference type="GO" id="GO:0071555">
    <property type="term" value="P:cell wall organization"/>
    <property type="evidence" value="ECO:0007669"/>
    <property type="project" value="UniProtKB-KW"/>
</dbReference>
<evidence type="ECO:0000256" key="6">
    <source>
        <dbReference type="ARBA" id="ARBA00022764"/>
    </source>
</evidence>
<gene>
    <name evidence="13" type="primary">flgJ</name>
    <name evidence="13" type="ORF">NG99_11665</name>
</gene>
<keyword evidence="10" id="KW-0961">Cell wall biogenesis/degradation</keyword>
<comment type="caution">
    <text evidence="13">The sequence shown here is derived from an EMBL/GenBank/DDBJ whole genome shotgun (WGS) entry which is preliminary data.</text>
</comment>
<reference evidence="13 14" key="1">
    <citation type="submission" date="2014-10" db="EMBL/GenBank/DDBJ databases">
        <title>Genome sequence of Erwinia typographi M043b.</title>
        <authorList>
            <person name="Chan K.-G."/>
            <person name="Tan W.-S."/>
        </authorList>
    </citation>
    <scope>NUCLEOTIDE SEQUENCE [LARGE SCALE GENOMIC DNA]</scope>
    <source>
        <strain evidence="13 14">M043b</strain>
    </source>
</reference>
<comment type="subcellular location">
    <subcellularLocation>
        <location evidence="2">Periplasm</location>
    </subcellularLocation>
</comment>
<evidence type="ECO:0000256" key="7">
    <source>
        <dbReference type="ARBA" id="ARBA00022795"/>
    </source>
</evidence>
<dbReference type="OrthoDB" id="289937at2"/>
<dbReference type="Gene3D" id="1.10.530.10">
    <property type="match status" value="1"/>
</dbReference>
<evidence type="ECO:0000256" key="1">
    <source>
        <dbReference type="ARBA" id="ARBA00002954"/>
    </source>
</evidence>
<dbReference type="RefSeq" id="WP_034892579.1">
    <property type="nucleotide sequence ID" value="NZ_JRUQ01000037.1"/>
</dbReference>
<evidence type="ECO:0000259" key="12">
    <source>
        <dbReference type="SMART" id="SM00047"/>
    </source>
</evidence>
<evidence type="ECO:0000313" key="14">
    <source>
        <dbReference type="Proteomes" id="UP000030351"/>
    </source>
</evidence>
<evidence type="ECO:0000256" key="4">
    <source>
        <dbReference type="ARBA" id="ARBA00007974"/>
    </source>
</evidence>
<dbReference type="InterPro" id="IPR019301">
    <property type="entry name" value="Flagellar_prot_FlgJ_N"/>
</dbReference>
<dbReference type="STRING" id="371042.NG99_11665"/>
<keyword evidence="13" id="KW-0969">Cilium</keyword>
<proteinExistence type="inferred from homology"/>
<dbReference type="PRINTS" id="PR01002">
    <property type="entry name" value="FLGFLGJ"/>
</dbReference>
<name>A0A0A4A613_9GAMM</name>
<evidence type="ECO:0000256" key="2">
    <source>
        <dbReference type="ARBA" id="ARBA00004418"/>
    </source>
</evidence>
<dbReference type="eggNOG" id="COG3951">
    <property type="taxonomic scope" value="Bacteria"/>
</dbReference>
<keyword evidence="8" id="KW-0378">Hydrolase</keyword>
<comment type="function">
    <text evidence="1">Flagellum-specific muramidase which hydrolyzes the peptidoglycan layer to assemble the rod structure in the periplasmic space.</text>
</comment>
<dbReference type="PANTHER" id="PTHR33308:SF9">
    <property type="entry name" value="PEPTIDOGLYCAN HYDROLASE FLGJ"/>
    <property type="match status" value="1"/>
</dbReference>
<evidence type="ECO:0000256" key="5">
    <source>
        <dbReference type="ARBA" id="ARBA00013433"/>
    </source>
</evidence>
<dbReference type="InterPro" id="IPR013377">
    <property type="entry name" value="FlgJ"/>
</dbReference>
<dbReference type="EMBL" id="JRUQ01000037">
    <property type="protein sequence ID" value="KGT93318.1"/>
    <property type="molecule type" value="Genomic_DNA"/>
</dbReference>